<dbReference type="Gene3D" id="1.10.10.410">
    <property type="match status" value="1"/>
</dbReference>
<dbReference type="GO" id="GO:0005739">
    <property type="term" value="C:mitochondrion"/>
    <property type="evidence" value="ECO:0007669"/>
    <property type="project" value="UniProtKB-SubCell"/>
</dbReference>
<keyword evidence="5 10" id="KW-0067">ATP-binding</keyword>
<sequence length="527" mass="60024">MKMSYSKLKYSNMFLNSIRKYSTEISEKSTKWNSVVGLEIHAQISSESKLFSGASTAYGQPVNSCVSFFDCATPGTLPVLNRKCVEAGVLTALALSCDVNETSLFDRKHYFYADLPAGYQITQQRQPLAVNGSLKFNVWTPGVHKTPYEKVTRIKQIQLEQDSGKSLHDTYINKSLIDLNRAGMPLMELVFEPDLSDGEEAAGLVKELMNILLRLGTCSCKMEEGALRVDANVSVNKENEPLGTRTEIKNIGSVRGVAGAIKYEIKRQIKLLEQGEKIVNETLSWDAAYQKTVMMRDKEEKQDYRFMPEPNLPPLRLHMGQGDNKYNLIDVNSFKNKITRLPSEIRQHFVNEFKLIPLMAISIVDEKKLTDLFEETLAENKNRNPRTVANVLMNEVMQFLNKNKLTLDNLNISSKQFGQIIDLLEAKKINLLVVNNILEVLIKNPEKTPEEIVQESNLELINDDEELLKLINKIFEDNPKMVKEYQNGKDKVLRAIMNQVIKKSNNRANLQKASEMIRKLLRPNQFK</sequence>
<keyword evidence="3 10" id="KW-0436">Ligase</keyword>
<dbReference type="Gene3D" id="1.10.150.380">
    <property type="entry name" value="GatB domain, N-terminal subdomain"/>
    <property type="match status" value="1"/>
</dbReference>
<evidence type="ECO:0000313" key="13">
    <source>
        <dbReference type="Proteomes" id="UP000826195"/>
    </source>
</evidence>
<evidence type="ECO:0000256" key="1">
    <source>
        <dbReference type="ARBA" id="ARBA00005306"/>
    </source>
</evidence>
<evidence type="ECO:0000259" key="11">
    <source>
        <dbReference type="SMART" id="SM00845"/>
    </source>
</evidence>
<dbReference type="InterPro" id="IPR023168">
    <property type="entry name" value="GatB_Yqey_C_2"/>
</dbReference>
<dbReference type="SMART" id="SM00845">
    <property type="entry name" value="GatB_Yqey"/>
    <property type="match status" value="1"/>
</dbReference>
<dbReference type="InterPro" id="IPR004413">
    <property type="entry name" value="GatB"/>
</dbReference>
<feature type="domain" description="Asn/Gln amidotransferase" evidence="11">
    <location>
        <begin position="371"/>
        <end position="521"/>
    </location>
</feature>
<gene>
    <name evidence="12" type="ORF">KQX54_020247</name>
</gene>
<comment type="similarity">
    <text evidence="1 10">Belongs to the GatB/GatE family. GatB subfamily.</text>
</comment>
<dbReference type="NCBIfam" id="NF004014">
    <property type="entry name" value="PRK05477.1-4"/>
    <property type="match status" value="1"/>
</dbReference>
<evidence type="ECO:0000256" key="2">
    <source>
        <dbReference type="ARBA" id="ARBA00011123"/>
    </source>
</evidence>
<protein>
    <recommendedName>
        <fullName evidence="10">Glutamyl-tRNA(Gln) amidotransferase subunit B, mitochondrial</fullName>
        <shortName evidence="10">Glu-AdT subunit B</shortName>
        <ecNumber evidence="10">6.3.5.-</ecNumber>
    </recommendedName>
</protein>
<comment type="function">
    <text evidence="10">Allows the formation of correctly charged Gln-tRNA(Gln) through the transamidation of misacylated Glu-tRNA(Gln) in the mitochondria. The reaction takes place in the presence of glutamine and ATP through an activated gamma-phospho-Glu-tRNA(Gln).</text>
</comment>
<dbReference type="InterPro" id="IPR018027">
    <property type="entry name" value="Asn/Gln_amidotransferase"/>
</dbReference>
<evidence type="ECO:0000256" key="3">
    <source>
        <dbReference type="ARBA" id="ARBA00022598"/>
    </source>
</evidence>
<dbReference type="SUPFAM" id="SSF55931">
    <property type="entry name" value="Glutamine synthetase/guanido kinase"/>
    <property type="match status" value="1"/>
</dbReference>
<dbReference type="Pfam" id="PF02637">
    <property type="entry name" value="GatB_Yqey"/>
    <property type="match status" value="1"/>
</dbReference>
<evidence type="ECO:0000256" key="9">
    <source>
        <dbReference type="ARBA" id="ARBA00047913"/>
    </source>
</evidence>
<dbReference type="InterPro" id="IPR042114">
    <property type="entry name" value="GatB_C_1"/>
</dbReference>
<evidence type="ECO:0000256" key="5">
    <source>
        <dbReference type="ARBA" id="ARBA00022840"/>
    </source>
</evidence>
<comment type="caution">
    <text evidence="12">The sequence shown here is derived from an EMBL/GenBank/DDBJ whole genome shotgun (WGS) entry which is preliminary data.</text>
</comment>
<dbReference type="GO" id="GO:0050567">
    <property type="term" value="F:glutaminyl-tRNA synthase (glutamine-hydrolyzing) activity"/>
    <property type="evidence" value="ECO:0007669"/>
    <property type="project" value="UniProtKB-UniRule"/>
</dbReference>
<dbReference type="AlphaFoldDB" id="A0AAV7IDY3"/>
<comment type="catalytic activity">
    <reaction evidence="8">
        <text>L-aspartyl-tRNA(Asn) + L-glutamine + ATP + H2O = L-asparaginyl-tRNA(Asn) + L-glutamate + ADP + phosphate + 2 H(+)</text>
        <dbReference type="Rhea" id="RHEA:14513"/>
        <dbReference type="Rhea" id="RHEA-COMP:9674"/>
        <dbReference type="Rhea" id="RHEA-COMP:9677"/>
        <dbReference type="ChEBI" id="CHEBI:15377"/>
        <dbReference type="ChEBI" id="CHEBI:15378"/>
        <dbReference type="ChEBI" id="CHEBI:29985"/>
        <dbReference type="ChEBI" id="CHEBI:30616"/>
        <dbReference type="ChEBI" id="CHEBI:43474"/>
        <dbReference type="ChEBI" id="CHEBI:58359"/>
        <dbReference type="ChEBI" id="CHEBI:78515"/>
        <dbReference type="ChEBI" id="CHEBI:78516"/>
        <dbReference type="ChEBI" id="CHEBI:456216"/>
    </reaction>
</comment>
<accession>A0AAV7IDY3</accession>
<dbReference type="GO" id="GO:0032543">
    <property type="term" value="P:mitochondrial translation"/>
    <property type="evidence" value="ECO:0007669"/>
    <property type="project" value="UniProtKB-UniRule"/>
</dbReference>
<comment type="subcellular location">
    <subcellularLocation>
        <location evidence="10">Mitochondrion</location>
    </subcellularLocation>
</comment>
<comment type="function">
    <text evidence="7">Allows the formation of correctly charged Asn-tRNA(Asn) or Gln-tRNA(Gln) through the transamidation of misacylated Asp-tRNA(Asn) or Glu-tRNA(Gln) in organisms which lack either or both of asparaginyl-tRNA or glutaminyl-tRNA synthetases. The reaction takes place in the presence of glutamine and ATP through an activated phospho-Asp-tRNA(Asn) or phospho-Glu-tRNA(Gln).</text>
</comment>
<reference evidence="12 13" key="1">
    <citation type="journal article" date="2021" name="J. Hered.">
        <title>A chromosome-level genome assembly of the parasitoid wasp, Cotesia glomerata (Hymenoptera: Braconidae).</title>
        <authorList>
            <person name="Pinto B.J."/>
            <person name="Weis J.J."/>
            <person name="Gamble T."/>
            <person name="Ode P.J."/>
            <person name="Paul R."/>
            <person name="Zaspel J.M."/>
        </authorList>
    </citation>
    <scope>NUCLEOTIDE SEQUENCE [LARGE SCALE GENOMIC DNA]</scope>
    <source>
        <strain evidence="12">CgM1</strain>
    </source>
</reference>
<dbReference type="InterPro" id="IPR006075">
    <property type="entry name" value="Asn/Gln-tRNA_Trfase_suB/E_cat"/>
</dbReference>
<proteinExistence type="inferred from homology"/>
<name>A0AAV7IDY3_COTGL</name>
<dbReference type="GO" id="GO:0030956">
    <property type="term" value="C:glutamyl-tRNA(Gln) amidotransferase complex"/>
    <property type="evidence" value="ECO:0007669"/>
    <property type="project" value="UniProtKB-UniRule"/>
</dbReference>
<dbReference type="HAMAP" id="MF_00121">
    <property type="entry name" value="GatB"/>
    <property type="match status" value="1"/>
</dbReference>
<evidence type="ECO:0000256" key="10">
    <source>
        <dbReference type="HAMAP-Rule" id="MF_03147"/>
    </source>
</evidence>
<dbReference type="InterPro" id="IPR014746">
    <property type="entry name" value="Gln_synth/guanido_kin_cat_dom"/>
</dbReference>
<dbReference type="GO" id="GO:0070681">
    <property type="term" value="P:glutaminyl-tRNAGln biosynthesis via transamidation"/>
    <property type="evidence" value="ECO:0007669"/>
    <property type="project" value="UniProtKB-UniRule"/>
</dbReference>
<dbReference type="InterPro" id="IPR017959">
    <property type="entry name" value="Asn/Gln-tRNA_amidoTrfase_suB/E"/>
</dbReference>
<dbReference type="EMBL" id="JAHXZJ010001864">
    <property type="protein sequence ID" value="KAH0550591.1"/>
    <property type="molecule type" value="Genomic_DNA"/>
</dbReference>
<evidence type="ECO:0000256" key="8">
    <source>
        <dbReference type="ARBA" id="ARBA00047380"/>
    </source>
</evidence>
<evidence type="ECO:0000313" key="12">
    <source>
        <dbReference type="EMBL" id="KAH0550591.1"/>
    </source>
</evidence>
<keyword evidence="13" id="KW-1185">Reference proteome</keyword>
<dbReference type="InterPro" id="IPR003789">
    <property type="entry name" value="Asn/Gln_tRNA_amidoTrase-B-like"/>
</dbReference>
<evidence type="ECO:0000256" key="6">
    <source>
        <dbReference type="ARBA" id="ARBA00022917"/>
    </source>
</evidence>
<dbReference type="GO" id="GO:0005524">
    <property type="term" value="F:ATP binding"/>
    <property type="evidence" value="ECO:0007669"/>
    <property type="project" value="UniProtKB-KW"/>
</dbReference>
<dbReference type="PANTHER" id="PTHR11659">
    <property type="entry name" value="GLUTAMYL-TRNA GLN AMIDOTRANSFERASE SUBUNIT B MITOCHONDRIAL AND PROKARYOTIC PET112-RELATED"/>
    <property type="match status" value="1"/>
</dbReference>
<dbReference type="PANTHER" id="PTHR11659:SF0">
    <property type="entry name" value="GLUTAMYL-TRNA(GLN) AMIDOTRANSFERASE SUBUNIT B, MITOCHONDRIAL"/>
    <property type="match status" value="1"/>
</dbReference>
<dbReference type="SUPFAM" id="SSF89095">
    <property type="entry name" value="GatB/YqeY motif"/>
    <property type="match status" value="1"/>
</dbReference>
<comment type="catalytic activity">
    <reaction evidence="9 10">
        <text>L-glutamyl-tRNA(Gln) + L-glutamine + ATP + H2O = L-glutaminyl-tRNA(Gln) + L-glutamate + ADP + phosphate + H(+)</text>
        <dbReference type="Rhea" id="RHEA:17521"/>
        <dbReference type="Rhea" id="RHEA-COMP:9681"/>
        <dbReference type="Rhea" id="RHEA-COMP:9684"/>
        <dbReference type="ChEBI" id="CHEBI:15377"/>
        <dbReference type="ChEBI" id="CHEBI:15378"/>
        <dbReference type="ChEBI" id="CHEBI:29985"/>
        <dbReference type="ChEBI" id="CHEBI:30616"/>
        <dbReference type="ChEBI" id="CHEBI:43474"/>
        <dbReference type="ChEBI" id="CHEBI:58359"/>
        <dbReference type="ChEBI" id="CHEBI:78520"/>
        <dbReference type="ChEBI" id="CHEBI:78521"/>
        <dbReference type="ChEBI" id="CHEBI:456216"/>
    </reaction>
</comment>
<organism evidence="12 13">
    <name type="scientific">Cotesia glomerata</name>
    <name type="common">Lepidopteran parasitic wasp</name>
    <name type="synonym">Apanteles glomeratus</name>
    <dbReference type="NCBI Taxonomy" id="32391"/>
    <lineage>
        <taxon>Eukaryota</taxon>
        <taxon>Metazoa</taxon>
        <taxon>Ecdysozoa</taxon>
        <taxon>Arthropoda</taxon>
        <taxon>Hexapoda</taxon>
        <taxon>Insecta</taxon>
        <taxon>Pterygota</taxon>
        <taxon>Neoptera</taxon>
        <taxon>Endopterygota</taxon>
        <taxon>Hymenoptera</taxon>
        <taxon>Apocrita</taxon>
        <taxon>Ichneumonoidea</taxon>
        <taxon>Braconidae</taxon>
        <taxon>Microgastrinae</taxon>
        <taxon>Cotesia</taxon>
    </lineage>
</organism>
<keyword evidence="4 10" id="KW-0547">Nucleotide-binding</keyword>
<comment type="subunit">
    <text evidence="2">Heterotrimer of A, B and C subunits.</text>
</comment>
<keyword evidence="6 10" id="KW-0648">Protein biosynthesis</keyword>
<dbReference type="NCBIfam" id="NF004012">
    <property type="entry name" value="PRK05477.1-2"/>
    <property type="match status" value="1"/>
</dbReference>
<dbReference type="Pfam" id="PF02934">
    <property type="entry name" value="GatB_N"/>
    <property type="match status" value="1"/>
</dbReference>
<dbReference type="Proteomes" id="UP000826195">
    <property type="component" value="Unassembled WGS sequence"/>
</dbReference>
<dbReference type="EC" id="6.3.5.-" evidence="10"/>
<evidence type="ECO:0000256" key="7">
    <source>
        <dbReference type="ARBA" id="ARBA00024799"/>
    </source>
</evidence>
<comment type="subunit">
    <text evidence="10">Subunit of the heterotrimeric GatCAB amidotransferase (AdT) complex, composed of A, B and C subunits.</text>
</comment>
<dbReference type="NCBIfam" id="TIGR00133">
    <property type="entry name" value="gatB"/>
    <property type="match status" value="1"/>
</dbReference>
<keyword evidence="10" id="KW-0496">Mitochondrion</keyword>
<evidence type="ECO:0000256" key="4">
    <source>
        <dbReference type="ARBA" id="ARBA00022741"/>
    </source>
</evidence>